<evidence type="ECO:0000256" key="1">
    <source>
        <dbReference type="SAM" id="MobiDB-lite"/>
    </source>
</evidence>
<dbReference type="InterPro" id="IPR029063">
    <property type="entry name" value="SAM-dependent_MTases_sf"/>
</dbReference>
<accession>A0AAD1D965</accession>
<dbReference type="Proteomes" id="UP000275727">
    <property type="component" value="Chromosome"/>
</dbReference>
<keyword evidence="3" id="KW-0489">Methyltransferase</keyword>
<dbReference type="EMBL" id="AP018711">
    <property type="protein sequence ID" value="BBE35945.1"/>
    <property type="molecule type" value="Genomic_DNA"/>
</dbReference>
<name>A0AAD1D965_SPHMI</name>
<gene>
    <name evidence="3" type="ORF">SmB9_36030</name>
</gene>
<sequence length="250" mass="27166">MMRPGLDTLRAYYAGADGRRTARLLAQIVAPAVRTDASARLLALGYPAPLLQGLDPARIERLCMVMPADQGARAWPRRGPSCAVSARETALPFVEALFDQALLVHALEFADPPKLLRELWRVLAPAGELILIVPNRAGMWTHFESTPFGQGHPYGRSGLGAVLREAMFEPVAWKTALVAPPVRGLKWLDRPLTRLLPALGGIHFVLARKTDGLAVSPVGRAHRVSRAGAAARQPAPDLPREPHRRAPPQP</sequence>
<evidence type="ECO:0000259" key="2">
    <source>
        <dbReference type="Pfam" id="PF08241"/>
    </source>
</evidence>
<evidence type="ECO:0000313" key="3">
    <source>
        <dbReference type="EMBL" id="BBE35945.1"/>
    </source>
</evidence>
<protein>
    <submittedName>
        <fullName evidence="3">SAM-dependent methyltransferase</fullName>
    </submittedName>
</protein>
<evidence type="ECO:0000313" key="4">
    <source>
        <dbReference type="Proteomes" id="UP000275727"/>
    </source>
</evidence>
<dbReference type="Gene3D" id="3.40.50.150">
    <property type="entry name" value="Vaccinia Virus protein VP39"/>
    <property type="match status" value="1"/>
</dbReference>
<keyword evidence="3" id="KW-0808">Transferase</keyword>
<dbReference type="KEGG" id="smic:SmB9_36030"/>
<dbReference type="SUPFAM" id="SSF53335">
    <property type="entry name" value="S-adenosyl-L-methionine-dependent methyltransferases"/>
    <property type="match status" value="1"/>
</dbReference>
<proteinExistence type="predicted"/>
<feature type="domain" description="Methyltransferase type 11" evidence="2">
    <location>
        <begin position="84"/>
        <end position="131"/>
    </location>
</feature>
<dbReference type="AlphaFoldDB" id="A0AAD1D965"/>
<dbReference type="Pfam" id="PF08241">
    <property type="entry name" value="Methyltransf_11"/>
    <property type="match status" value="1"/>
</dbReference>
<feature type="region of interest" description="Disordered" evidence="1">
    <location>
        <begin position="224"/>
        <end position="250"/>
    </location>
</feature>
<organism evidence="3 4">
    <name type="scientific">Sphingosinicella microcystinivorans</name>
    <dbReference type="NCBI Taxonomy" id="335406"/>
    <lineage>
        <taxon>Bacteria</taxon>
        <taxon>Pseudomonadati</taxon>
        <taxon>Pseudomonadota</taxon>
        <taxon>Alphaproteobacteria</taxon>
        <taxon>Sphingomonadales</taxon>
        <taxon>Sphingosinicellaceae</taxon>
        <taxon>Sphingosinicella</taxon>
    </lineage>
</organism>
<dbReference type="GO" id="GO:0008757">
    <property type="term" value="F:S-adenosylmethionine-dependent methyltransferase activity"/>
    <property type="evidence" value="ECO:0007669"/>
    <property type="project" value="InterPro"/>
</dbReference>
<reference evidence="3 4" key="1">
    <citation type="submission" date="2018-06" db="EMBL/GenBank/DDBJ databases">
        <title>Complete Genome Sequence of the Microcystin-Degrading Bacterium Sphingosinicella microcystinivorans Strain B-9.</title>
        <authorList>
            <person name="Jin H."/>
            <person name="Nishizawa T."/>
            <person name="Guo Y."/>
            <person name="Nishizawa A."/>
            <person name="Park H."/>
            <person name="Kato H."/>
            <person name="Tsuji K."/>
            <person name="Harada K."/>
        </authorList>
    </citation>
    <scope>NUCLEOTIDE SEQUENCE [LARGE SCALE GENOMIC DNA]</scope>
    <source>
        <strain evidence="3 4">B9</strain>
    </source>
</reference>
<dbReference type="InterPro" id="IPR013216">
    <property type="entry name" value="Methyltransf_11"/>
</dbReference>
<dbReference type="GO" id="GO:0032259">
    <property type="term" value="P:methylation"/>
    <property type="evidence" value="ECO:0007669"/>
    <property type="project" value="UniProtKB-KW"/>
</dbReference>